<gene>
    <name evidence="7" type="ORF">BI364_14030</name>
</gene>
<reference evidence="8" key="1">
    <citation type="submission" date="2016-09" db="EMBL/GenBank/DDBJ databases">
        <title>Acidihalobacter prosperus F5.</title>
        <authorList>
            <person name="Khaleque H.N."/>
            <person name="Ramsay J.P."/>
            <person name="Kaksonen A.H."/>
            <person name="Boxall N.J."/>
            <person name="Watkin E.L.J."/>
        </authorList>
    </citation>
    <scope>NUCLEOTIDE SEQUENCE [LARGE SCALE GENOMIC DNA]</scope>
    <source>
        <strain evidence="8">F5</strain>
    </source>
</reference>
<organism evidence="7 8">
    <name type="scientific">Acidihalobacter yilgarnensis</name>
    <dbReference type="NCBI Taxonomy" id="2819280"/>
    <lineage>
        <taxon>Bacteria</taxon>
        <taxon>Pseudomonadati</taxon>
        <taxon>Pseudomonadota</taxon>
        <taxon>Gammaproteobacteria</taxon>
        <taxon>Chromatiales</taxon>
        <taxon>Ectothiorhodospiraceae</taxon>
        <taxon>Acidihalobacter</taxon>
    </lineage>
</organism>
<keyword evidence="4 6" id="KW-1133">Transmembrane helix</keyword>
<keyword evidence="5 6" id="KW-0472">Membrane</keyword>
<dbReference type="EMBL" id="CP017415">
    <property type="protein sequence ID" value="AOU98924.1"/>
    <property type="molecule type" value="Genomic_DNA"/>
</dbReference>
<keyword evidence="8" id="KW-1185">Reference proteome</keyword>
<dbReference type="Pfam" id="PF01810">
    <property type="entry name" value="LysE"/>
    <property type="match status" value="1"/>
</dbReference>
<name>A0A1D8IRB0_9GAMM</name>
<keyword evidence="3 6" id="KW-0812">Transmembrane</keyword>
<dbReference type="GO" id="GO:0015171">
    <property type="term" value="F:amino acid transmembrane transporter activity"/>
    <property type="evidence" value="ECO:0007669"/>
    <property type="project" value="TreeGrafter"/>
</dbReference>
<dbReference type="PANTHER" id="PTHR30086">
    <property type="entry name" value="ARGININE EXPORTER PROTEIN ARGO"/>
    <property type="match status" value="1"/>
</dbReference>
<evidence type="ECO:0000256" key="6">
    <source>
        <dbReference type="SAM" id="Phobius"/>
    </source>
</evidence>
<dbReference type="PANTHER" id="PTHR30086:SF20">
    <property type="entry name" value="ARGININE EXPORTER PROTEIN ARGO-RELATED"/>
    <property type="match status" value="1"/>
</dbReference>
<comment type="subcellular location">
    <subcellularLocation>
        <location evidence="1">Cell membrane</location>
        <topology evidence="1">Multi-pass membrane protein</topology>
    </subcellularLocation>
</comment>
<proteinExistence type="predicted"/>
<evidence type="ECO:0000256" key="4">
    <source>
        <dbReference type="ARBA" id="ARBA00022989"/>
    </source>
</evidence>
<evidence type="ECO:0000313" key="7">
    <source>
        <dbReference type="EMBL" id="AOU98924.1"/>
    </source>
</evidence>
<feature type="transmembrane region" description="Helical" evidence="6">
    <location>
        <begin position="47"/>
        <end position="68"/>
    </location>
</feature>
<dbReference type="Proteomes" id="UP000095401">
    <property type="component" value="Chromosome"/>
</dbReference>
<evidence type="ECO:0000256" key="1">
    <source>
        <dbReference type="ARBA" id="ARBA00004651"/>
    </source>
</evidence>
<evidence type="ECO:0000256" key="2">
    <source>
        <dbReference type="ARBA" id="ARBA00022475"/>
    </source>
</evidence>
<evidence type="ECO:0000256" key="5">
    <source>
        <dbReference type="ARBA" id="ARBA00023136"/>
    </source>
</evidence>
<sequence length="93" mass="10550">MQALPARDSWRMFANTYLVTAFNPKGILFFVAFLPQFVSPAAPPTPQLWLLSVTFVIVAAFNAMFYTLSAARMRRWLRTLRVQAHFGRVTGSP</sequence>
<dbReference type="AlphaFoldDB" id="A0A1D8IRB0"/>
<dbReference type="GO" id="GO:0005886">
    <property type="term" value="C:plasma membrane"/>
    <property type="evidence" value="ECO:0007669"/>
    <property type="project" value="UniProtKB-SubCell"/>
</dbReference>
<dbReference type="RefSeq" id="WP_070079278.1">
    <property type="nucleotide sequence ID" value="NZ_CP017415.1"/>
</dbReference>
<feature type="transmembrane region" description="Helical" evidence="6">
    <location>
        <begin position="12"/>
        <end position="35"/>
    </location>
</feature>
<evidence type="ECO:0000256" key="3">
    <source>
        <dbReference type="ARBA" id="ARBA00022692"/>
    </source>
</evidence>
<accession>A0A1D8IRB0</accession>
<keyword evidence="2" id="KW-1003">Cell membrane</keyword>
<evidence type="ECO:0000313" key="8">
    <source>
        <dbReference type="Proteomes" id="UP000095401"/>
    </source>
</evidence>
<dbReference type="KEGG" id="aprs:BI364_14030"/>
<dbReference type="InterPro" id="IPR001123">
    <property type="entry name" value="LeuE-type"/>
</dbReference>
<protein>
    <submittedName>
        <fullName evidence="7">Uncharacterized protein</fullName>
    </submittedName>
</protein>